<evidence type="ECO:0000313" key="2">
    <source>
        <dbReference type="Proteomes" id="UP000007755"/>
    </source>
</evidence>
<dbReference type="InParanoid" id="F4WDA4"/>
<accession>F4WDA4</accession>
<evidence type="ECO:0000313" key="1">
    <source>
        <dbReference type="EMBL" id="EGI67831.1"/>
    </source>
</evidence>
<dbReference type="AlphaFoldDB" id="F4WDA4"/>
<proteinExistence type="predicted"/>
<organism evidence="2">
    <name type="scientific">Acromyrmex echinatior</name>
    <name type="common">Panamanian leafcutter ant</name>
    <name type="synonym">Acromyrmex octospinosus echinatior</name>
    <dbReference type="NCBI Taxonomy" id="103372"/>
    <lineage>
        <taxon>Eukaryota</taxon>
        <taxon>Metazoa</taxon>
        <taxon>Ecdysozoa</taxon>
        <taxon>Arthropoda</taxon>
        <taxon>Hexapoda</taxon>
        <taxon>Insecta</taxon>
        <taxon>Pterygota</taxon>
        <taxon>Neoptera</taxon>
        <taxon>Endopterygota</taxon>
        <taxon>Hymenoptera</taxon>
        <taxon>Apocrita</taxon>
        <taxon>Aculeata</taxon>
        <taxon>Formicoidea</taxon>
        <taxon>Formicidae</taxon>
        <taxon>Myrmicinae</taxon>
        <taxon>Acromyrmex</taxon>
    </lineage>
</organism>
<dbReference type="EMBL" id="GL888086">
    <property type="protein sequence ID" value="EGI67831.1"/>
    <property type="molecule type" value="Genomic_DNA"/>
</dbReference>
<dbReference type="Proteomes" id="UP000007755">
    <property type="component" value="Unassembled WGS sequence"/>
</dbReference>
<name>F4WDA4_ACREC</name>
<gene>
    <name evidence="1" type="ORF">G5I_03557</name>
</gene>
<sequence>MEGERDRIGVTGVAREGTGHSEHATAALSVLMWNNTRNCCFEPVIQNACFVYFVACANENRMVGLIGNRIDLCSIHRRKIRVKNLDSMMMTNLPPVMLPPITDYGMLTPTLGIKVS</sequence>
<protein>
    <submittedName>
        <fullName evidence="1">Uncharacterized protein</fullName>
    </submittedName>
</protein>
<keyword evidence="2" id="KW-1185">Reference proteome</keyword>
<reference evidence="1" key="1">
    <citation type="submission" date="2011-02" db="EMBL/GenBank/DDBJ databases">
        <title>The genome of the leaf-cutting ant Acromyrmex echinatior suggests key adaptations to social evolution and fungus farming.</title>
        <authorList>
            <person name="Nygaard S."/>
            <person name="Zhang G."/>
        </authorList>
    </citation>
    <scope>NUCLEOTIDE SEQUENCE</scope>
</reference>